<evidence type="ECO:0000313" key="1">
    <source>
        <dbReference type="EMBL" id="MBU2714288.1"/>
    </source>
</evidence>
<dbReference type="NCBIfam" id="TIGR03696">
    <property type="entry name" value="Rhs_assc_core"/>
    <property type="match status" value="1"/>
</dbReference>
<organism evidence="1 2">
    <name type="scientific">Zooshikella harenae</name>
    <dbReference type="NCBI Taxonomy" id="2827238"/>
    <lineage>
        <taxon>Bacteria</taxon>
        <taxon>Pseudomonadati</taxon>
        <taxon>Pseudomonadota</taxon>
        <taxon>Gammaproteobacteria</taxon>
        <taxon>Oceanospirillales</taxon>
        <taxon>Zooshikellaceae</taxon>
        <taxon>Zooshikella</taxon>
    </lineage>
</organism>
<sequence>MALGFSGQLYDAESGLLYNYFRYYDSNTGRYIRVDPIGLNGGLNT</sequence>
<dbReference type="InterPro" id="IPR022385">
    <property type="entry name" value="Rhs_assc_core"/>
</dbReference>
<reference evidence="1 2" key="1">
    <citation type="submission" date="2021-04" db="EMBL/GenBank/DDBJ databases">
        <authorList>
            <person name="Pira H."/>
            <person name="Risdian C."/>
            <person name="Wink J."/>
        </authorList>
    </citation>
    <scope>NUCLEOTIDE SEQUENCE [LARGE SCALE GENOMIC DNA]</scope>
    <source>
        <strain evidence="1 2">WH53</strain>
    </source>
</reference>
<protein>
    <submittedName>
        <fullName evidence="1">Type IV secretion protein Rhs</fullName>
    </submittedName>
</protein>
<dbReference type="EMBL" id="JAGSOY010000207">
    <property type="protein sequence ID" value="MBU2714288.1"/>
    <property type="molecule type" value="Genomic_DNA"/>
</dbReference>
<keyword evidence="2" id="KW-1185">Reference proteome</keyword>
<name>A0ABS5ZKD9_9GAMM</name>
<proteinExistence type="predicted"/>
<accession>A0ABS5ZKD9</accession>
<dbReference type="Proteomes" id="UP000690515">
    <property type="component" value="Unassembled WGS sequence"/>
</dbReference>
<feature type="non-terminal residue" evidence="1">
    <location>
        <position position="45"/>
    </location>
</feature>
<comment type="caution">
    <text evidence="1">The sequence shown here is derived from an EMBL/GenBank/DDBJ whole genome shotgun (WGS) entry which is preliminary data.</text>
</comment>
<evidence type="ECO:0000313" key="2">
    <source>
        <dbReference type="Proteomes" id="UP000690515"/>
    </source>
</evidence>
<gene>
    <name evidence="1" type="ORF">KCG35_24890</name>
</gene>